<proteinExistence type="predicted"/>
<organism evidence="2 3">
    <name type="scientific">Corynebacterium meridianum</name>
    <dbReference type="NCBI Taxonomy" id="2765363"/>
    <lineage>
        <taxon>Bacteria</taxon>
        <taxon>Bacillati</taxon>
        <taxon>Actinomycetota</taxon>
        <taxon>Actinomycetes</taxon>
        <taxon>Mycobacteriales</taxon>
        <taxon>Corynebacteriaceae</taxon>
        <taxon>Corynebacterium</taxon>
    </lineage>
</organism>
<dbReference type="GO" id="GO:0003677">
    <property type="term" value="F:DNA binding"/>
    <property type="evidence" value="ECO:0007669"/>
    <property type="project" value="InterPro"/>
</dbReference>
<dbReference type="RefSeq" id="WP_198739220.1">
    <property type="nucleotide sequence ID" value="NZ_JAEIOS010000015.1"/>
</dbReference>
<gene>
    <name evidence="2" type="ORF">JDV75_10615</name>
</gene>
<dbReference type="Pfam" id="PF13560">
    <property type="entry name" value="HTH_31"/>
    <property type="match status" value="1"/>
</dbReference>
<keyword evidence="3" id="KW-1185">Reference proteome</keyword>
<dbReference type="SUPFAM" id="SSF47413">
    <property type="entry name" value="lambda repressor-like DNA-binding domains"/>
    <property type="match status" value="1"/>
</dbReference>
<sequence>MSSQPRSRPAALGMEIAAKLREALARRQVTQAELGKRVSISTSQISLYLRGKRSMSLDEFHSICAALELSADEVFSQAFLLTSGRQPG</sequence>
<dbReference type="EMBL" id="JAEIOS010000015">
    <property type="protein sequence ID" value="MBI8990203.1"/>
    <property type="molecule type" value="Genomic_DNA"/>
</dbReference>
<feature type="domain" description="HTH cro/C1-type" evidence="1">
    <location>
        <begin position="20"/>
        <end position="74"/>
    </location>
</feature>
<dbReference type="InterPro" id="IPR010982">
    <property type="entry name" value="Lambda_DNA-bd_dom_sf"/>
</dbReference>
<dbReference type="CDD" id="cd00093">
    <property type="entry name" value="HTH_XRE"/>
    <property type="match status" value="1"/>
</dbReference>
<dbReference type="InterPro" id="IPR001387">
    <property type="entry name" value="Cro/C1-type_HTH"/>
</dbReference>
<protein>
    <submittedName>
        <fullName evidence="2">Helix-turn-helix transcriptional regulator</fullName>
    </submittedName>
</protein>
<evidence type="ECO:0000313" key="2">
    <source>
        <dbReference type="EMBL" id="MBI8990203.1"/>
    </source>
</evidence>
<comment type="caution">
    <text evidence="2">The sequence shown here is derived from an EMBL/GenBank/DDBJ whole genome shotgun (WGS) entry which is preliminary data.</text>
</comment>
<evidence type="ECO:0000259" key="1">
    <source>
        <dbReference type="PROSITE" id="PS50943"/>
    </source>
</evidence>
<dbReference type="SMART" id="SM00530">
    <property type="entry name" value="HTH_XRE"/>
    <property type="match status" value="1"/>
</dbReference>
<accession>A0A934MBQ3</accession>
<dbReference type="Gene3D" id="1.10.260.40">
    <property type="entry name" value="lambda repressor-like DNA-binding domains"/>
    <property type="match status" value="1"/>
</dbReference>
<evidence type="ECO:0000313" key="3">
    <source>
        <dbReference type="Proteomes" id="UP000645966"/>
    </source>
</evidence>
<dbReference type="PROSITE" id="PS50943">
    <property type="entry name" value="HTH_CROC1"/>
    <property type="match status" value="1"/>
</dbReference>
<dbReference type="AlphaFoldDB" id="A0A934MBQ3"/>
<name>A0A934MBQ3_9CORY</name>
<dbReference type="Proteomes" id="UP000645966">
    <property type="component" value="Unassembled WGS sequence"/>
</dbReference>
<reference evidence="2" key="1">
    <citation type="submission" date="2020-12" db="EMBL/GenBank/DDBJ databases">
        <title>Genome public.</title>
        <authorList>
            <person name="Sun Q."/>
        </authorList>
    </citation>
    <scope>NUCLEOTIDE SEQUENCE</scope>
    <source>
        <strain evidence="2">CCM 8863</strain>
    </source>
</reference>